<name>A0A5N6JQH7_MONLA</name>
<evidence type="ECO:0000256" key="3">
    <source>
        <dbReference type="PROSITE-ProRule" id="PRU00023"/>
    </source>
</evidence>
<keyword evidence="2 3" id="KW-0040">ANK repeat</keyword>
<dbReference type="AlphaFoldDB" id="A0A5N6JQH7"/>
<comment type="caution">
    <text evidence="4">The sequence shown here is derived from an EMBL/GenBank/DDBJ whole genome shotgun (WGS) entry which is preliminary data.</text>
</comment>
<protein>
    <submittedName>
        <fullName evidence="4">Uncharacterized protein</fullName>
    </submittedName>
</protein>
<dbReference type="Pfam" id="PF12796">
    <property type="entry name" value="Ank_2"/>
    <property type="match status" value="2"/>
</dbReference>
<keyword evidence="1" id="KW-0677">Repeat</keyword>
<dbReference type="PROSITE" id="PS50088">
    <property type="entry name" value="ANK_REPEAT"/>
    <property type="match status" value="1"/>
</dbReference>
<dbReference type="SMART" id="SM00248">
    <property type="entry name" value="ANK"/>
    <property type="match status" value="4"/>
</dbReference>
<dbReference type="OrthoDB" id="5428966at2759"/>
<dbReference type="InterPro" id="IPR036770">
    <property type="entry name" value="Ankyrin_rpt-contain_sf"/>
</dbReference>
<evidence type="ECO:0000313" key="5">
    <source>
        <dbReference type="Proteomes" id="UP000326757"/>
    </source>
</evidence>
<evidence type="ECO:0000256" key="1">
    <source>
        <dbReference type="ARBA" id="ARBA00022737"/>
    </source>
</evidence>
<dbReference type="Proteomes" id="UP000326757">
    <property type="component" value="Unassembled WGS sequence"/>
</dbReference>
<dbReference type="InterPro" id="IPR002110">
    <property type="entry name" value="Ankyrin_rpt"/>
</dbReference>
<sequence>MQLLLDRRADVNAQGGEYGNALQAAVYKGYRSIVQLLFDREADINAQGGRYGNALQAAALRGHRSILQLLIIVETKLYFLHPNFLQINLFQTQNISTKVQFLLDLGQGIKDFHNNVESGNKTAIVSALDNGMKTDVPGGDHIYALHTSATRGNLSIVSLLIERSSSELNFKDQRGRTPLWLAARKGYVEIVEYLLKHKADPSISDNDGKTPLMIGLQEKQNLVVEVIGKHQGRLIS</sequence>
<gene>
    <name evidence="4" type="ORF">EYC80_008536</name>
</gene>
<dbReference type="EMBL" id="VIGI01000016">
    <property type="protein sequence ID" value="KAB8290900.1"/>
    <property type="molecule type" value="Genomic_DNA"/>
</dbReference>
<organism evidence="4 5">
    <name type="scientific">Monilinia laxa</name>
    <name type="common">Brown rot fungus</name>
    <name type="synonym">Sclerotinia laxa</name>
    <dbReference type="NCBI Taxonomy" id="61186"/>
    <lineage>
        <taxon>Eukaryota</taxon>
        <taxon>Fungi</taxon>
        <taxon>Dikarya</taxon>
        <taxon>Ascomycota</taxon>
        <taxon>Pezizomycotina</taxon>
        <taxon>Leotiomycetes</taxon>
        <taxon>Helotiales</taxon>
        <taxon>Sclerotiniaceae</taxon>
        <taxon>Monilinia</taxon>
    </lineage>
</organism>
<feature type="repeat" description="ANK" evidence="3">
    <location>
        <begin position="174"/>
        <end position="206"/>
    </location>
</feature>
<accession>A0A5N6JQH7</accession>
<evidence type="ECO:0000256" key="2">
    <source>
        <dbReference type="ARBA" id="ARBA00023043"/>
    </source>
</evidence>
<proteinExistence type="predicted"/>
<keyword evidence="5" id="KW-1185">Reference proteome</keyword>
<evidence type="ECO:0000313" key="4">
    <source>
        <dbReference type="EMBL" id="KAB8290900.1"/>
    </source>
</evidence>
<dbReference type="PROSITE" id="PS50297">
    <property type="entry name" value="ANK_REP_REGION"/>
    <property type="match status" value="1"/>
</dbReference>
<dbReference type="Gene3D" id="1.25.40.20">
    <property type="entry name" value="Ankyrin repeat-containing domain"/>
    <property type="match status" value="3"/>
</dbReference>
<dbReference type="PANTHER" id="PTHR24198">
    <property type="entry name" value="ANKYRIN REPEAT AND PROTEIN KINASE DOMAIN-CONTAINING PROTEIN"/>
    <property type="match status" value="1"/>
</dbReference>
<dbReference type="PANTHER" id="PTHR24198:SF165">
    <property type="entry name" value="ANKYRIN REPEAT-CONTAINING PROTEIN-RELATED"/>
    <property type="match status" value="1"/>
</dbReference>
<dbReference type="SUPFAM" id="SSF48403">
    <property type="entry name" value="Ankyrin repeat"/>
    <property type="match status" value="1"/>
</dbReference>
<reference evidence="4 5" key="1">
    <citation type="submission" date="2019-06" db="EMBL/GenBank/DDBJ databases">
        <title>Genome Sequence of the Brown Rot Fungal Pathogen Monilinia laxa.</title>
        <authorList>
            <person name="De Miccolis Angelini R.M."/>
            <person name="Landi L."/>
            <person name="Abate D."/>
            <person name="Pollastro S."/>
            <person name="Romanazzi G."/>
            <person name="Faretra F."/>
        </authorList>
    </citation>
    <scope>NUCLEOTIDE SEQUENCE [LARGE SCALE GENOMIC DNA]</scope>
    <source>
        <strain evidence="4 5">Mlax316</strain>
    </source>
</reference>